<name>A0A3L8SYS8_CHLGU</name>
<keyword evidence="2" id="KW-1185">Reference proteome</keyword>
<gene>
    <name evidence="1" type="ORF">DV515_00000705</name>
</gene>
<evidence type="ECO:0000313" key="2">
    <source>
        <dbReference type="Proteomes" id="UP000276834"/>
    </source>
</evidence>
<accession>A0A3L8SYS8</accession>
<organism evidence="1 2">
    <name type="scientific">Chloebia gouldiae</name>
    <name type="common">Gouldian finch</name>
    <name type="synonym">Erythrura gouldiae</name>
    <dbReference type="NCBI Taxonomy" id="44316"/>
    <lineage>
        <taxon>Eukaryota</taxon>
        <taxon>Metazoa</taxon>
        <taxon>Chordata</taxon>
        <taxon>Craniata</taxon>
        <taxon>Vertebrata</taxon>
        <taxon>Euteleostomi</taxon>
        <taxon>Archelosauria</taxon>
        <taxon>Archosauria</taxon>
        <taxon>Dinosauria</taxon>
        <taxon>Saurischia</taxon>
        <taxon>Theropoda</taxon>
        <taxon>Coelurosauria</taxon>
        <taxon>Aves</taxon>
        <taxon>Neognathae</taxon>
        <taxon>Neoaves</taxon>
        <taxon>Telluraves</taxon>
        <taxon>Australaves</taxon>
        <taxon>Passeriformes</taxon>
        <taxon>Passeroidea</taxon>
        <taxon>Passeridae</taxon>
        <taxon>Chloebia</taxon>
    </lineage>
</organism>
<proteinExistence type="predicted"/>
<reference evidence="1 2" key="1">
    <citation type="journal article" date="2018" name="Proc. R. Soc. B">
        <title>A non-coding region near Follistatin controls head colour polymorphism in the Gouldian finch.</title>
        <authorList>
            <person name="Toomey M.B."/>
            <person name="Marques C.I."/>
            <person name="Andrade P."/>
            <person name="Araujo P.M."/>
            <person name="Sabatino S."/>
            <person name="Gazda M.A."/>
            <person name="Afonso S."/>
            <person name="Lopes R.J."/>
            <person name="Corbo J.C."/>
            <person name="Carneiro M."/>
        </authorList>
    </citation>
    <scope>NUCLEOTIDE SEQUENCE [LARGE SCALE GENOMIC DNA]</scope>
    <source>
        <strain evidence="1">Red01</strain>
        <tissue evidence="1">Muscle</tissue>
    </source>
</reference>
<dbReference type="AlphaFoldDB" id="A0A3L8SYS8"/>
<dbReference type="Proteomes" id="UP000276834">
    <property type="component" value="Unassembled WGS sequence"/>
</dbReference>
<protein>
    <submittedName>
        <fullName evidence="1">Uncharacterized protein</fullName>
    </submittedName>
</protein>
<dbReference type="EMBL" id="QUSF01000002">
    <property type="protein sequence ID" value="RLW12136.1"/>
    <property type="molecule type" value="Genomic_DNA"/>
</dbReference>
<comment type="caution">
    <text evidence="1">The sequence shown here is derived from an EMBL/GenBank/DDBJ whole genome shotgun (WGS) entry which is preliminary data.</text>
</comment>
<sequence>MGRGLVHADKRAVKPRLSCLRPTECLEGFESSITAWRMSWINSSSEEEAGFIANLLVEQVTCARLLWYKAMPHVPMLEENGMLCTSTAASPTLRACAMVQWRQLRANNYLTYRPIYANLAYRKHTITNEPGISSDSTTLKHVVSVLGLGNLVLSAEEAMSILLHSSPGFPDRRFLSVTFPTKTPGQFGDICNRAGSVLICFHERLKP</sequence>
<evidence type="ECO:0000313" key="1">
    <source>
        <dbReference type="EMBL" id="RLW12136.1"/>
    </source>
</evidence>